<feature type="chain" id="PRO_5029791447" evidence="1">
    <location>
        <begin position="20"/>
        <end position="299"/>
    </location>
</feature>
<dbReference type="InterPro" id="IPR032274">
    <property type="entry name" value="DUF4835"/>
</dbReference>
<dbReference type="RefSeq" id="WP_154288298.1">
    <property type="nucleotide sequence ID" value="NZ_WKJI01000003.1"/>
</dbReference>
<reference evidence="2 3" key="1">
    <citation type="submission" date="2019-11" db="EMBL/GenBank/DDBJ databases">
        <authorList>
            <person name="Cheng Q."/>
            <person name="Yang Z."/>
        </authorList>
    </citation>
    <scope>NUCLEOTIDE SEQUENCE [LARGE SCALE GENOMIC DNA]</scope>
    <source>
        <strain evidence="2 3">HX-22-1</strain>
    </source>
</reference>
<dbReference type="AlphaFoldDB" id="A0A7K0FRG1"/>
<dbReference type="Proteomes" id="UP000462931">
    <property type="component" value="Unassembled WGS sequence"/>
</dbReference>
<proteinExistence type="predicted"/>
<organism evidence="2 3">
    <name type="scientific">Pedobacter puniceum</name>
    <dbReference type="NCBI Taxonomy" id="2666136"/>
    <lineage>
        <taxon>Bacteria</taxon>
        <taxon>Pseudomonadati</taxon>
        <taxon>Bacteroidota</taxon>
        <taxon>Sphingobacteriia</taxon>
        <taxon>Sphingobacteriales</taxon>
        <taxon>Sphingobacteriaceae</taxon>
        <taxon>Pedobacter</taxon>
    </lineage>
</organism>
<keyword evidence="1" id="KW-0732">Signal</keyword>
<comment type="caution">
    <text evidence="2">The sequence shown here is derived from an EMBL/GenBank/DDBJ whole genome shotgun (WGS) entry which is preliminary data.</text>
</comment>
<evidence type="ECO:0000256" key="1">
    <source>
        <dbReference type="SAM" id="SignalP"/>
    </source>
</evidence>
<evidence type="ECO:0000313" key="3">
    <source>
        <dbReference type="Proteomes" id="UP000462931"/>
    </source>
</evidence>
<name>A0A7K0FRG1_9SPHI</name>
<dbReference type="Pfam" id="PF16119">
    <property type="entry name" value="DUF4835"/>
    <property type="match status" value="1"/>
</dbReference>
<keyword evidence="3" id="KW-1185">Reference proteome</keyword>
<evidence type="ECO:0000313" key="2">
    <source>
        <dbReference type="EMBL" id="MRX48211.1"/>
    </source>
</evidence>
<feature type="signal peptide" evidence="1">
    <location>
        <begin position="1"/>
        <end position="19"/>
    </location>
</feature>
<accession>A0A7K0FRG1</accession>
<dbReference type="EMBL" id="WKJI01000003">
    <property type="protein sequence ID" value="MRX48211.1"/>
    <property type="molecule type" value="Genomic_DNA"/>
</dbReference>
<gene>
    <name evidence="2" type="ORF">GJJ64_13515</name>
</gene>
<sequence length="299" mass="34278">MKHYLFSLILCITSYISYAQDLNARVQILSPQIQNTNKRPLEVLETAMSDFLNNRKWSNDELLPVEKIDCNFVINLKEWDGSSNFKAEAQIISSRPVFNSSYNTTLLSINDKNFDFSYSEGQPLDFSDQNFINNLSSMLAFYAYVIVGLDYDSFNKLGGTNYFNKAQDVLNNAQNAPFSGWKAFEGLRNRYWLIENITSKNFLPLREIIYDYHREGLDIMSENATKAKKNILSTLPKIAEIDKQRQGAMFNQAFFTAKADEITNIFSKSDPSEKLKIYNILVVADPANTSTYEALKNNK</sequence>
<protein>
    <submittedName>
        <fullName evidence="2">DUF4835 family protein</fullName>
    </submittedName>
</protein>